<name>A0ABU0HKY7_9HYPH</name>
<dbReference type="InterPro" id="IPR002201">
    <property type="entry name" value="Glyco_trans_9"/>
</dbReference>
<dbReference type="PROSITE" id="PS50005">
    <property type="entry name" value="TPR"/>
    <property type="match status" value="1"/>
</dbReference>
<dbReference type="SUPFAM" id="SSF53756">
    <property type="entry name" value="UDP-Glycosyltransferase/glycogen phosphorylase"/>
    <property type="match status" value="1"/>
</dbReference>
<dbReference type="SUPFAM" id="SSF48452">
    <property type="entry name" value="TPR-like"/>
    <property type="match status" value="2"/>
</dbReference>
<evidence type="ECO:0000256" key="3">
    <source>
        <dbReference type="PROSITE-ProRule" id="PRU00339"/>
    </source>
</evidence>
<keyword evidence="5" id="KW-1185">Reference proteome</keyword>
<dbReference type="PANTHER" id="PTHR45586">
    <property type="entry name" value="TPR REPEAT-CONTAINING PROTEIN PA4667"/>
    <property type="match status" value="1"/>
</dbReference>
<organism evidence="4 5">
    <name type="scientific">Methylobacterium persicinum</name>
    <dbReference type="NCBI Taxonomy" id="374426"/>
    <lineage>
        <taxon>Bacteria</taxon>
        <taxon>Pseudomonadati</taxon>
        <taxon>Pseudomonadota</taxon>
        <taxon>Alphaproteobacteria</taxon>
        <taxon>Hyphomicrobiales</taxon>
        <taxon>Methylobacteriaceae</taxon>
        <taxon>Methylobacterium</taxon>
    </lineage>
</organism>
<dbReference type="RefSeq" id="WP_238252606.1">
    <property type="nucleotide sequence ID" value="NZ_BPQX01000056.1"/>
</dbReference>
<evidence type="ECO:0000256" key="1">
    <source>
        <dbReference type="ARBA" id="ARBA00022737"/>
    </source>
</evidence>
<keyword evidence="1" id="KW-0677">Repeat</keyword>
<feature type="repeat" description="TPR" evidence="3">
    <location>
        <begin position="148"/>
        <end position="181"/>
    </location>
</feature>
<dbReference type="Proteomes" id="UP001236369">
    <property type="component" value="Unassembled WGS sequence"/>
</dbReference>
<accession>A0ABU0HKY7</accession>
<dbReference type="InterPro" id="IPR019734">
    <property type="entry name" value="TPR_rpt"/>
</dbReference>
<dbReference type="Pfam" id="PF13432">
    <property type="entry name" value="TPR_16"/>
    <property type="match status" value="2"/>
</dbReference>
<sequence>MTDALRPLDTTIRDKIKAAERFMAAGRLDEAGFLLDGVLKLRPYDPDVLNALAALALAAGDLPRAGAILRPATTAYPHHSGLVTNLGTLHQMEGRLVEAQACFLRAAALAPDREAPLHALALTRLMAGDSDGAEEVASRLLNRHPDSAGGFGLLGLVALARDDRPSAIAAFRQALARQPEDPAILRNLSACCLQEGDAAEALALAERAHLAAPLDVETTEHLALCQAEAGRMGEAEATCRTVLAFAPNHIGLRGLLARIHLADGRAEAGLAELTQFARANPRSAEAMVALAIAARQAGRPGTATPLLDHALALEPDHATARALRDEIALAEGRFPEKAEAEVPPGSRLVVPRDLPAGEFVLLARFLPALADAAGTVKLSAPEAFATLAAHLPVSLDVARSAPGEPTFPFVGLLRGFTLSPDRLWESKPYLSPDPALRDRWRRSLEEHPRPWIGVAWNRGAGGLPMAQIRAALPPDGSAVSLMVDEGRHELKDWPEAIDAGRHLADFAQMIALIANLDAVIGPDVAMLHIAGALGRPGVAAAGCHRPWAWANREGHSLWYPTLRVATQSQPGAWDAVVEALRAEVVRLTAEGPAPAPGDADAPR</sequence>
<dbReference type="Pfam" id="PF13174">
    <property type="entry name" value="TPR_6"/>
    <property type="match status" value="1"/>
</dbReference>
<proteinExistence type="predicted"/>
<reference evidence="4 5" key="1">
    <citation type="submission" date="2023-07" db="EMBL/GenBank/DDBJ databases">
        <title>Genomic Encyclopedia of Type Strains, Phase IV (KMG-IV): sequencing the most valuable type-strain genomes for metagenomic binning, comparative biology and taxonomic classification.</title>
        <authorList>
            <person name="Goeker M."/>
        </authorList>
    </citation>
    <scope>NUCLEOTIDE SEQUENCE [LARGE SCALE GENOMIC DNA]</scope>
    <source>
        <strain evidence="4 5">DSM 19562</strain>
    </source>
</reference>
<evidence type="ECO:0000313" key="4">
    <source>
        <dbReference type="EMBL" id="MDQ0442987.1"/>
    </source>
</evidence>
<evidence type="ECO:0000313" key="5">
    <source>
        <dbReference type="Proteomes" id="UP001236369"/>
    </source>
</evidence>
<dbReference type="Gene3D" id="3.40.50.2000">
    <property type="entry name" value="Glycogen Phosphorylase B"/>
    <property type="match status" value="1"/>
</dbReference>
<dbReference type="Gene3D" id="1.25.40.10">
    <property type="entry name" value="Tetratricopeptide repeat domain"/>
    <property type="match status" value="1"/>
</dbReference>
<dbReference type="Pfam" id="PF14559">
    <property type="entry name" value="TPR_19"/>
    <property type="match status" value="1"/>
</dbReference>
<dbReference type="PANTHER" id="PTHR45586:SF14">
    <property type="entry name" value="TETRATRICOPEPTIDE TPR_2 REPEAT PROTEIN"/>
    <property type="match status" value="1"/>
</dbReference>
<evidence type="ECO:0000256" key="2">
    <source>
        <dbReference type="ARBA" id="ARBA00022803"/>
    </source>
</evidence>
<dbReference type="EMBL" id="JAUSVV010000004">
    <property type="protein sequence ID" value="MDQ0442987.1"/>
    <property type="molecule type" value="Genomic_DNA"/>
</dbReference>
<gene>
    <name evidence="4" type="ORF">QO016_002484</name>
</gene>
<keyword evidence="2 3" id="KW-0802">TPR repeat</keyword>
<dbReference type="SMART" id="SM00028">
    <property type="entry name" value="TPR"/>
    <property type="match status" value="5"/>
</dbReference>
<comment type="caution">
    <text evidence="4">The sequence shown here is derived from an EMBL/GenBank/DDBJ whole genome shotgun (WGS) entry which is preliminary data.</text>
</comment>
<dbReference type="InterPro" id="IPR011990">
    <property type="entry name" value="TPR-like_helical_dom_sf"/>
</dbReference>
<protein>
    <submittedName>
        <fullName evidence="4">Flp pilus assembly protein TadD</fullName>
    </submittedName>
</protein>
<dbReference type="InterPro" id="IPR051012">
    <property type="entry name" value="CellSynth/LPSAsmb/PSIAsmb"/>
</dbReference>
<dbReference type="Pfam" id="PF01075">
    <property type="entry name" value="Glyco_transf_9"/>
    <property type="match status" value="1"/>
</dbReference>